<dbReference type="SUPFAM" id="SSF51735">
    <property type="entry name" value="NAD(P)-binding Rossmann-fold domains"/>
    <property type="match status" value="1"/>
</dbReference>
<evidence type="ECO:0008006" key="4">
    <source>
        <dbReference type="Google" id="ProtNLM"/>
    </source>
</evidence>
<accession>A0A220U286</accession>
<protein>
    <recommendedName>
        <fullName evidence="4">Short-chain dehydrogenase</fullName>
    </recommendedName>
</protein>
<evidence type="ECO:0000313" key="3">
    <source>
        <dbReference type="Proteomes" id="UP000198312"/>
    </source>
</evidence>
<feature type="transmembrane region" description="Helical" evidence="1">
    <location>
        <begin position="7"/>
        <end position="26"/>
    </location>
</feature>
<name>A0A220U286_9BACI</name>
<dbReference type="AlphaFoldDB" id="A0A220U286"/>
<gene>
    <name evidence="2" type="ORF">CFK37_08670</name>
</gene>
<proteinExistence type="predicted"/>
<keyword evidence="1" id="KW-0812">Transmembrane</keyword>
<evidence type="ECO:0000256" key="1">
    <source>
        <dbReference type="SAM" id="Phobius"/>
    </source>
</evidence>
<dbReference type="KEGG" id="vil:CFK37_08670"/>
<dbReference type="Gene3D" id="3.40.50.720">
    <property type="entry name" value="NAD(P)-binding Rossmann-like Domain"/>
    <property type="match status" value="1"/>
</dbReference>
<evidence type="ECO:0000313" key="2">
    <source>
        <dbReference type="EMBL" id="ASK62229.1"/>
    </source>
</evidence>
<keyword evidence="1" id="KW-1133">Transmembrane helix</keyword>
<reference evidence="2 3" key="1">
    <citation type="submission" date="2017-07" db="EMBL/GenBank/DDBJ databases">
        <title>Virgibacillus sp. LM2416.</title>
        <authorList>
            <person name="Tak E.J."/>
            <person name="Bae J.-W."/>
        </authorList>
    </citation>
    <scope>NUCLEOTIDE SEQUENCE [LARGE SCALE GENOMIC DNA]</scope>
    <source>
        <strain evidence="2 3">LM2416</strain>
    </source>
</reference>
<keyword evidence="3" id="KW-1185">Reference proteome</keyword>
<sequence>MRLQDKVAIITSGASGIGAATVQLFADEGPKFMWFSPEFQLPLSQVHLLLAQVHRWDKGPVPPSRLRPTVPATLVN</sequence>
<keyword evidence="1" id="KW-0472">Membrane</keyword>
<dbReference type="EMBL" id="CP022315">
    <property type="protein sequence ID" value="ASK62229.1"/>
    <property type="molecule type" value="Genomic_DNA"/>
</dbReference>
<organism evidence="2 3">
    <name type="scientific">Virgibacillus phasianinus</name>
    <dbReference type="NCBI Taxonomy" id="2017483"/>
    <lineage>
        <taxon>Bacteria</taxon>
        <taxon>Bacillati</taxon>
        <taxon>Bacillota</taxon>
        <taxon>Bacilli</taxon>
        <taxon>Bacillales</taxon>
        <taxon>Bacillaceae</taxon>
        <taxon>Virgibacillus</taxon>
    </lineage>
</organism>
<dbReference type="InterPro" id="IPR036291">
    <property type="entry name" value="NAD(P)-bd_dom_sf"/>
</dbReference>
<dbReference type="Proteomes" id="UP000198312">
    <property type="component" value="Chromosome"/>
</dbReference>